<protein>
    <submittedName>
        <fullName evidence="3">Aldehyde dehydrogenase family 16 member A1</fullName>
    </submittedName>
</protein>
<evidence type="ECO:0000313" key="4">
    <source>
        <dbReference type="Proteomes" id="UP000192578"/>
    </source>
</evidence>
<dbReference type="EMBL" id="MTYJ01000372">
    <property type="protein sequence ID" value="OWA54115.1"/>
    <property type="molecule type" value="Genomic_DNA"/>
</dbReference>
<dbReference type="AlphaFoldDB" id="A0A9X6NHS4"/>
<sequence>MSSAAPSTKEAFLAAGLPLSSAMESLDPLRKWFADRGNVIETGGESGKHGTPVGVRTSTFEEPDQTPGLTVKVWLPDALDGLFQSSEKAPRPSGKTGPALLYSLARNMQKNSGILSLTLSADSKRGISECRKHDVPLAIQTAYHFAGASTHSVDESAKAGVSCLIPSYHSPLLDIINHVCPAVLSGHSIVLLSLPQVTRTVAVLMDILQQSGFPSGLVTFAAIQTLPKNIDHIAFLHICMDDKEMAALNAEPRKASQLLPSKIFYSKSSRSTAIITDTADVDSAVASVLEAAVFAGGRANSCPTRILVQETILERFQVVLQAKSKSLRCGSHLDKSVDYASTIGTDTVKKNVEIFTQVIKEGAEVWYANAGTSGSSASGTTNQLLLSTATSPASVLFSGEYSGPLMAILPFRTVKEAVALANNGAFGASCSVWSENTAAALEIARNVKAATVWINAHNLSDAVVGAGGSLGSGWPVSGSEVLYDFSPSGLPTFSLSSDAMGKADRASPEPFLLDRTYKMYYGGGQKRPESGTSVPVSMPRVGGGKTAIQVPDGGQKDLKNAIDAAVAGSTAWAKATPFNRSQILFYLAENLSGRLNDFTTVLLPFHKSRSDAAKEVTASVEALFFWAGQCDKNNGQVITPSSASTVMHLREPLGVVGAVLPDQAPLLSFAHVMGAALAFGNAVVVVPALQTAVVALEFCQILETSDVPAGVVNIITGRPDALSPIFGVHSAVSAVWVFWSSASESAAAAAENALQLATLARHKVFWKATGAGAVDWSAVLNPGNVGLFRHYATQNKRIWLPALESFAN</sequence>
<dbReference type="PANTHER" id="PTHR11699">
    <property type="entry name" value="ALDEHYDE DEHYDROGENASE-RELATED"/>
    <property type="match status" value="1"/>
</dbReference>
<dbReference type="InterPro" id="IPR016163">
    <property type="entry name" value="Ald_DH_C"/>
</dbReference>
<dbReference type="InterPro" id="IPR016162">
    <property type="entry name" value="Ald_DH_N"/>
</dbReference>
<dbReference type="Gene3D" id="3.40.309.10">
    <property type="entry name" value="Aldehyde Dehydrogenase, Chain A, domain 2"/>
    <property type="match status" value="1"/>
</dbReference>
<dbReference type="SUPFAM" id="SSF53720">
    <property type="entry name" value="ALDH-like"/>
    <property type="match status" value="2"/>
</dbReference>
<dbReference type="OrthoDB" id="310895at2759"/>
<proteinExistence type="predicted"/>
<dbReference type="Gene3D" id="3.40.605.10">
    <property type="entry name" value="Aldehyde Dehydrogenase, Chain A, domain 1"/>
    <property type="match status" value="2"/>
</dbReference>
<gene>
    <name evidence="3" type="ORF">BV898_18532</name>
</gene>
<dbReference type="GO" id="GO:0016620">
    <property type="term" value="F:oxidoreductase activity, acting on the aldehyde or oxo group of donors, NAD or NADP as acceptor"/>
    <property type="evidence" value="ECO:0007669"/>
    <property type="project" value="InterPro"/>
</dbReference>
<dbReference type="InterPro" id="IPR016161">
    <property type="entry name" value="Ald_DH/histidinol_DH"/>
</dbReference>
<dbReference type="InterPro" id="IPR015590">
    <property type="entry name" value="Aldehyde_DH_dom"/>
</dbReference>
<accession>A0A9X6NHS4</accession>
<feature type="domain" description="Aldehyde dehydrogenase" evidence="2">
    <location>
        <begin position="534"/>
        <end position="735"/>
    </location>
</feature>
<feature type="domain" description="Aldehyde dehydrogenase" evidence="2">
    <location>
        <begin position="99"/>
        <end position="475"/>
    </location>
</feature>
<dbReference type="Pfam" id="PF00171">
    <property type="entry name" value="Aldedh"/>
    <property type="match status" value="2"/>
</dbReference>
<keyword evidence="4" id="KW-1185">Reference proteome</keyword>
<evidence type="ECO:0000313" key="3">
    <source>
        <dbReference type="EMBL" id="OWA54115.1"/>
    </source>
</evidence>
<evidence type="ECO:0000256" key="1">
    <source>
        <dbReference type="SAM" id="MobiDB-lite"/>
    </source>
</evidence>
<dbReference type="Proteomes" id="UP000192578">
    <property type="component" value="Unassembled WGS sequence"/>
</dbReference>
<evidence type="ECO:0000259" key="2">
    <source>
        <dbReference type="Pfam" id="PF00171"/>
    </source>
</evidence>
<feature type="region of interest" description="Disordered" evidence="1">
    <location>
        <begin position="42"/>
        <end position="67"/>
    </location>
</feature>
<reference evidence="4" key="1">
    <citation type="submission" date="2017-01" db="EMBL/GenBank/DDBJ databases">
        <title>Comparative genomics of anhydrobiosis in the tardigrade Hypsibius dujardini.</title>
        <authorList>
            <person name="Yoshida Y."/>
            <person name="Koutsovoulos G."/>
            <person name="Laetsch D."/>
            <person name="Stevens L."/>
            <person name="Kumar S."/>
            <person name="Horikawa D."/>
            <person name="Ishino K."/>
            <person name="Komine S."/>
            <person name="Tomita M."/>
            <person name="Blaxter M."/>
            <person name="Arakawa K."/>
        </authorList>
    </citation>
    <scope>NUCLEOTIDE SEQUENCE [LARGE SCALE GENOMIC DNA]</scope>
    <source>
        <strain evidence="4">Z151</strain>
    </source>
</reference>
<name>A0A9X6NHS4_HYPEX</name>
<organism evidence="3 4">
    <name type="scientific">Hypsibius exemplaris</name>
    <name type="common">Freshwater tardigrade</name>
    <dbReference type="NCBI Taxonomy" id="2072580"/>
    <lineage>
        <taxon>Eukaryota</taxon>
        <taxon>Metazoa</taxon>
        <taxon>Ecdysozoa</taxon>
        <taxon>Tardigrada</taxon>
        <taxon>Eutardigrada</taxon>
        <taxon>Parachela</taxon>
        <taxon>Hypsibioidea</taxon>
        <taxon>Hypsibiidae</taxon>
        <taxon>Hypsibius</taxon>
    </lineage>
</organism>
<comment type="caution">
    <text evidence="3">The sequence shown here is derived from an EMBL/GenBank/DDBJ whole genome shotgun (WGS) entry which is preliminary data.</text>
</comment>